<feature type="transmembrane region" description="Helical" evidence="9">
    <location>
        <begin position="161"/>
        <end position="188"/>
    </location>
</feature>
<dbReference type="InterPro" id="IPR003661">
    <property type="entry name" value="HisK_dim/P_dom"/>
</dbReference>
<evidence type="ECO:0000256" key="7">
    <source>
        <dbReference type="ARBA" id="ARBA00023012"/>
    </source>
</evidence>
<keyword evidence="9" id="KW-0812">Transmembrane</keyword>
<dbReference type="OrthoDB" id="9813151at2"/>
<organism evidence="11 12">
    <name type="scientific">Kineothrix alysoides</name>
    <dbReference type="NCBI Taxonomy" id="1469948"/>
    <lineage>
        <taxon>Bacteria</taxon>
        <taxon>Bacillati</taxon>
        <taxon>Bacillota</taxon>
        <taxon>Clostridia</taxon>
        <taxon>Lachnospirales</taxon>
        <taxon>Lachnospiraceae</taxon>
        <taxon>Kineothrix</taxon>
    </lineage>
</organism>
<evidence type="ECO:0000313" key="11">
    <source>
        <dbReference type="EMBL" id="TCL60950.1"/>
    </source>
</evidence>
<dbReference type="PANTHER" id="PTHR45453">
    <property type="entry name" value="PHOSPHATE REGULON SENSOR PROTEIN PHOR"/>
    <property type="match status" value="1"/>
</dbReference>
<feature type="domain" description="Histidine kinase" evidence="10">
    <location>
        <begin position="204"/>
        <end position="413"/>
    </location>
</feature>
<keyword evidence="6" id="KW-0418">Kinase</keyword>
<evidence type="ECO:0000259" key="10">
    <source>
        <dbReference type="PROSITE" id="PS50109"/>
    </source>
</evidence>
<dbReference type="AlphaFoldDB" id="A0A4R1R635"/>
<keyword evidence="7" id="KW-0902">Two-component regulatory system</keyword>
<evidence type="ECO:0000256" key="8">
    <source>
        <dbReference type="ARBA" id="ARBA00023136"/>
    </source>
</evidence>
<dbReference type="Proteomes" id="UP000295718">
    <property type="component" value="Unassembled WGS sequence"/>
</dbReference>
<keyword evidence="9" id="KW-1133">Transmembrane helix</keyword>
<reference evidence="11 12" key="1">
    <citation type="submission" date="2019-03" db="EMBL/GenBank/DDBJ databases">
        <title>Genomic Encyclopedia of Type Strains, Phase IV (KMG-IV): sequencing the most valuable type-strain genomes for metagenomic binning, comparative biology and taxonomic classification.</title>
        <authorList>
            <person name="Goeker M."/>
        </authorList>
    </citation>
    <scope>NUCLEOTIDE SEQUENCE [LARGE SCALE GENOMIC DNA]</scope>
    <source>
        <strain evidence="11 12">DSM 100556</strain>
    </source>
</reference>
<comment type="subcellular location">
    <subcellularLocation>
        <location evidence="2">Membrane</location>
    </subcellularLocation>
</comment>
<proteinExistence type="predicted"/>
<evidence type="ECO:0000313" key="12">
    <source>
        <dbReference type="Proteomes" id="UP000295718"/>
    </source>
</evidence>
<evidence type="ECO:0000256" key="4">
    <source>
        <dbReference type="ARBA" id="ARBA00022553"/>
    </source>
</evidence>
<dbReference type="InterPro" id="IPR036890">
    <property type="entry name" value="HATPase_C_sf"/>
</dbReference>
<evidence type="ECO:0000256" key="9">
    <source>
        <dbReference type="SAM" id="Phobius"/>
    </source>
</evidence>
<dbReference type="EMBL" id="SLUO01000001">
    <property type="protein sequence ID" value="TCL60950.1"/>
    <property type="molecule type" value="Genomic_DNA"/>
</dbReference>
<evidence type="ECO:0000256" key="3">
    <source>
        <dbReference type="ARBA" id="ARBA00012438"/>
    </source>
</evidence>
<accession>A0A4R1R635</accession>
<dbReference type="Gene3D" id="3.30.565.10">
    <property type="entry name" value="Histidine kinase-like ATPase, C-terminal domain"/>
    <property type="match status" value="1"/>
</dbReference>
<gene>
    <name evidence="11" type="ORF">EDD76_10147</name>
</gene>
<dbReference type="GO" id="GO:0000155">
    <property type="term" value="F:phosphorelay sensor kinase activity"/>
    <property type="evidence" value="ECO:0007669"/>
    <property type="project" value="InterPro"/>
</dbReference>
<dbReference type="CDD" id="cd00075">
    <property type="entry name" value="HATPase"/>
    <property type="match status" value="1"/>
</dbReference>
<dbReference type="EC" id="2.7.13.3" evidence="3"/>
<protein>
    <recommendedName>
        <fullName evidence="3">histidine kinase</fullName>
        <ecNumber evidence="3">2.7.13.3</ecNumber>
    </recommendedName>
</protein>
<dbReference type="GO" id="GO:0005886">
    <property type="term" value="C:plasma membrane"/>
    <property type="evidence" value="ECO:0007669"/>
    <property type="project" value="TreeGrafter"/>
</dbReference>
<dbReference type="InterPro" id="IPR005467">
    <property type="entry name" value="His_kinase_dom"/>
</dbReference>
<feature type="transmembrane region" description="Helical" evidence="9">
    <location>
        <begin position="9"/>
        <end position="32"/>
    </location>
</feature>
<keyword evidence="5" id="KW-0808">Transferase</keyword>
<sequence length="413" mass="47315">MIKRMRYQFILVTMACISFIFILILCVINISMTLSSRNQGYSLLYRIADMPVERNKGFVVKKHEQMMGENENPPGNPIGGFDVFRSFSVLYDSENNITDVFYNESSDMTEDTIRALAAKVTENPHERGVLSKYLYIMKDRADGLQIYFMDYSVEKDISLRLFWICLYIGLIGILFIFFLVVILSRWIVKPVQTTFEKQKQFIADASHELKTPLTIITTNAEVLAAGIGDNKWLKHILSQTQRMNTLIKNLLELAKLDSYDQTMVFSQFDMSTAVKNVALSFESMAYEYRKKYEIAIDENISFHGSENSIKQLIIILLDNAFKYSDDNGSISIRLSQHGEKRVLEIENTGKGIPKEEQKQVFERFYRSDASRSRESGGYGLGLAIASSIAEAHKGHIFVKSDEHTYTKFIVTLP</sequence>
<name>A0A4R1R635_9FIRM</name>
<comment type="catalytic activity">
    <reaction evidence="1">
        <text>ATP + protein L-histidine = ADP + protein N-phospho-L-histidine.</text>
        <dbReference type="EC" id="2.7.13.3"/>
    </reaction>
</comment>
<dbReference type="SMART" id="SM00388">
    <property type="entry name" value="HisKA"/>
    <property type="match status" value="1"/>
</dbReference>
<dbReference type="PRINTS" id="PR00344">
    <property type="entry name" value="BCTRLSENSOR"/>
</dbReference>
<dbReference type="FunFam" id="3.30.565.10:FF:000006">
    <property type="entry name" value="Sensor histidine kinase WalK"/>
    <property type="match status" value="1"/>
</dbReference>
<dbReference type="SUPFAM" id="SSF55874">
    <property type="entry name" value="ATPase domain of HSP90 chaperone/DNA topoisomerase II/histidine kinase"/>
    <property type="match status" value="1"/>
</dbReference>
<dbReference type="GO" id="GO:0004721">
    <property type="term" value="F:phosphoprotein phosphatase activity"/>
    <property type="evidence" value="ECO:0007669"/>
    <property type="project" value="TreeGrafter"/>
</dbReference>
<dbReference type="InterPro" id="IPR036097">
    <property type="entry name" value="HisK_dim/P_sf"/>
</dbReference>
<evidence type="ECO:0000256" key="1">
    <source>
        <dbReference type="ARBA" id="ARBA00000085"/>
    </source>
</evidence>
<dbReference type="CDD" id="cd00082">
    <property type="entry name" value="HisKA"/>
    <property type="match status" value="1"/>
</dbReference>
<dbReference type="InterPro" id="IPR004358">
    <property type="entry name" value="Sig_transdc_His_kin-like_C"/>
</dbReference>
<dbReference type="Gene3D" id="1.10.287.130">
    <property type="match status" value="1"/>
</dbReference>
<keyword evidence="4" id="KW-0597">Phosphoprotein</keyword>
<keyword evidence="8 9" id="KW-0472">Membrane</keyword>
<keyword evidence="12" id="KW-1185">Reference proteome</keyword>
<dbReference type="RefSeq" id="WP_051869601.1">
    <property type="nucleotide sequence ID" value="NZ_JPNB01000002.1"/>
</dbReference>
<dbReference type="SUPFAM" id="SSF47384">
    <property type="entry name" value="Homodimeric domain of signal transducing histidine kinase"/>
    <property type="match status" value="1"/>
</dbReference>
<dbReference type="InterPro" id="IPR003594">
    <property type="entry name" value="HATPase_dom"/>
</dbReference>
<dbReference type="InterPro" id="IPR050351">
    <property type="entry name" value="BphY/WalK/GraS-like"/>
</dbReference>
<dbReference type="Pfam" id="PF02518">
    <property type="entry name" value="HATPase_c"/>
    <property type="match status" value="1"/>
</dbReference>
<dbReference type="STRING" id="1469948.GCA_000732725_02722"/>
<dbReference type="PROSITE" id="PS50109">
    <property type="entry name" value="HIS_KIN"/>
    <property type="match status" value="1"/>
</dbReference>
<dbReference type="FunFam" id="1.10.287.130:FF:000001">
    <property type="entry name" value="Two-component sensor histidine kinase"/>
    <property type="match status" value="1"/>
</dbReference>
<evidence type="ECO:0000256" key="5">
    <source>
        <dbReference type="ARBA" id="ARBA00022679"/>
    </source>
</evidence>
<comment type="caution">
    <text evidence="11">The sequence shown here is derived from an EMBL/GenBank/DDBJ whole genome shotgun (WGS) entry which is preliminary data.</text>
</comment>
<evidence type="ECO:0000256" key="6">
    <source>
        <dbReference type="ARBA" id="ARBA00022777"/>
    </source>
</evidence>
<dbReference type="SMART" id="SM00387">
    <property type="entry name" value="HATPase_c"/>
    <property type="match status" value="1"/>
</dbReference>
<evidence type="ECO:0000256" key="2">
    <source>
        <dbReference type="ARBA" id="ARBA00004370"/>
    </source>
</evidence>
<dbReference type="GO" id="GO:0016036">
    <property type="term" value="P:cellular response to phosphate starvation"/>
    <property type="evidence" value="ECO:0007669"/>
    <property type="project" value="TreeGrafter"/>
</dbReference>
<dbReference type="PANTHER" id="PTHR45453:SF1">
    <property type="entry name" value="PHOSPHATE REGULON SENSOR PROTEIN PHOR"/>
    <property type="match status" value="1"/>
</dbReference>
<dbReference type="Pfam" id="PF00512">
    <property type="entry name" value="HisKA"/>
    <property type="match status" value="1"/>
</dbReference>